<evidence type="ECO:0000313" key="2">
    <source>
        <dbReference type="Proteomes" id="UP000887575"/>
    </source>
</evidence>
<dbReference type="Proteomes" id="UP000887575">
    <property type="component" value="Unassembled WGS sequence"/>
</dbReference>
<feature type="transmembrane region" description="Helical" evidence="1">
    <location>
        <begin position="228"/>
        <end position="252"/>
    </location>
</feature>
<protein>
    <submittedName>
        <fullName evidence="3">Uncharacterized protein</fullName>
    </submittedName>
</protein>
<feature type="transmembrane region" description="Helical" evidence="1">
    <location>
        <begin position="151"/>
        <end position="173"/>
    </location>
</feature>
<evidence type="ECO:0000256" key="1">
    <source>
        <dbReference type="SAM" id="Phobius"/>
    </source>
</evidence>
<accession>A0AAF3F2L3</accession>
<keyword evidence="1" id="KW-0472">Membrane</keyword>
<keyword evidence="1" id="KW-0812">Transmembrane</keyword>
<reference evidence="3" key="1">
    <citation type="submission" date="2024-02" db="UniProtKB">
        <authorList>
            <consortium name="WormBaseParasite"/>
        </authorList>
    </citation>
    <scope>IDENTIFICATION</scope>
</reference>
<keyword evidence="2" id="KW-1185">Reference proteome</keyword>
<dbReference type="WBParaSite" id="MBELARI_LOCUS2071.1">
    <property type="protein sequence ID" value="MBELARI_LOCUS2071.1"/>
    <property type="gene ID" value="MBELARI_LOCUS2071"/>
</dbReference>
<evidence type="ECO:0000313" key="3">
    <source>
        <dbReference type="WBParaSite" id="MBELARI_LOCUS2071.1"/>
    </source>
</evidence>
<feature type="transmembrane region" description="Helical" evidence="1">
    <location>
        <begin position="116"/>
        <end position="139"/>
    </location>
</feature>
<sequence length="275" mass="31721">MGHTGSIREASGEQLGLVCAIRLEERLALLSPKFPSKWRYTFTSFHDQPFPPFPSFFWPFRATLGSFCARSISGVHSMALKNLTSADKRIDLGKKDGEETSTKPTKRNSFTQKLSWLLRVIGFFLISFVNLFFLLFIQYRLFVVPKLFDGALQWIISIFSLTLCIFLFIGLIFGLRSEKPLYMQVYIIQMILASIYFLIIFMISFYLIGMNVGTDPNHPGALDLLIAIAQLVFYVPFSIWNCLLTYLQYAYLRDKQLYLERKTMSMEGLRIEGID</sequence>
<name>A0AAF3F2L3_9BILA</name>
<dbReference type="AlphaFoldDB" id="A0AAF3F2L3"/>
<keyword evidence="1" id="KW-1133">Transmembrane helix</keyword>
<organism evidence="2 3">
    <name type="scientific">Mesorhabditis belari</name>
    <dbReference type="NCBI Taxonomy" id="2138241"/>
    <lineage>
        <taxon>Eukaryota</taxon>
        <taxon>Metazoa</taxon>
        <taxon>Ecdysozoa</taxon>
        <taxon>Nematoda</taxon>
        <taxon>Chromadorea</taxon>
        <taxon>Rhabditida</taxon>
        <taxon>Rhabditina</taxon>
        <taxon>Rhabditomorpha</taxon>
        <taxon>Rhabditoidea</taxon>
        <taxon>Rhabditidae</taxon>
        <taxon>Mesorhabditinae</taxon>
        <taxon>Mesorhabditis</taxon>
    </lineage>
</organism>
<feature type="transmembrane region" description="Helical" evidence="1">
    <location>
        <begin position="185"/>
        <end position="208"/>
    </location>
</feature>
<proteinExistence type="predicted"/>